<sequence length="516" mass="54931">MENAEKRYPWRPVRGEILRNDQSLTSPADIENFFAEQGVVARGEHEGALFRFEIAVTGRRRRIATIETGADGTETIVPGQHLTDFLEAAYAQLRKIRVEADAEIYGDTIDLGEVPITEDDLKYADPTALVAEGIAVGESAPAERMLAEDVTARESALAEDSVPAGDSALAGDSAPAGGNPPAATKIPAAASAPVPLENTAPGSEPGEALLASGEGKIPTLNYGPMLVLSDVSFARVPGVAANIGEPVAVLKAADGANAMIANVPISRDARIGGRPGFVLILSVDPSGQRNPVLVIRQESGIASWKWIDTLSDMRHTEASAVASQFSRQELGSGARVQRILRDFPSVATGDLIDALNAPAREGVEKFVAALGLPEEITQALAGELDPSEVPGATVFQPEGFGKRFQASMAYEVSGEGSRPGFWKLYRKIYLQHPRLMIGAALGQVGAGVVLTALGARRWEEKRGKVMAITGTGIILSTSFRMITAQWIRNALESTGLAEKLRQEQERLRQAREAEAE</sequence>
<reference evidence="3" key="1">
    <citation type="submission" date="2016-10" db="EMBL/GenBank/DDBJ databases">
        <authorList>
            <person name="de Groot N.N."/>
        </authorList>
    </citation>
    <scope>NUCLEOTIDE SEQUENCE [LARGE SCALE GENOMIC DNA]</scope>
    <source>
        <strain evidence="3">DSM 20639</strain>
    </source>
</reference>
<organism evidence="3 4">
    <name type="scientific">Actinobaculum suis</name>
    <dbReference type="NCBI Taxonomy" id="1657"/>
    <lineage>
        <taxon>Bacteria</taxon>
        <taxon>Bacillati</taxon>
        <taxon>Actinomycetota</taxon>
        <taxon>Actinomycetes</taxon>
        <taxon>Actinomycetales</taxon>
        <taxon>Actinomycetaceae</taxon>
        <taxon>Actinobaculum</taxon>
    </lineage>
</organism>
<name>A0A1G7EFA1_9ACTO</name>
<reference evidence="4" key="2">
    <citation type="submission" date="2016-10" db="EMBL/GenBank/DDBJ databases">
        <authorList>
            <person name="Varghese N."/>
        </authorList>
    </citation>
    <scope>NUCLEOTIDE SEQUENCE [LARGE SCALE GENOMIC DNA]</scope>
    <source>
        <strain evidence="4">DSM 20639</strain>
    </source>
</reference>
<feature type="region of interest" description="Disordered" evidence="1">
    <location>
        <begin position="156"/>
        <end position="186"/>
    </location>
</feature>
<evidence type="ECO:0000313" key="4">
    <source>
        <dbReference type="Proteomes" id="UP000182744"/>
    </source>
</evidence>
<proteinExistence type="predicted"/>
<reference evidence="2" key="3">
    <citation type="submission" date="2023-10" db="EMBL/GenBank/DDBJ databases">
        <title>Whole Genome based description of the genera Actinobaculum and Actinotignum reveals a complex phylogenetic relationship within the species included in the genus Actinotignum.</title>
        <authorList>
            <person name="Jensen C.S."/>
            <person name="Dargis R."/>
            <person name="Kemp M."/>
            <person name="Christensen J.J."/>
        </authorList>
    </citation>
    <scope>NUCLEOTIDE SEQUENCE</scope>
    <source>
        <strain evidence="2">Actinobaculum_suis_CCUG19206T</strain>
    </source>
</reference>
<dbReference type="EMBL" id="FNAU01000017">
    <property type="protein sequence ID" value="SDE62348.1"/>
    <property type="molecule type" value="Genomic_DNA"/>
</dbReference>
<evidence type="ECO:0000313" key="2">
    <source>
        <dbReference type="EMBL" id="MDY5153700.1"/>
    </source>
</evidence>
<dbReference type="EMBL" id="JAWNFU010000003">
    <property type="protein sequence ID" value="MDY5153700.1"/>
    <property type="molecule type" value="Genomic_DNA"/>
</dbReference>
<dbReference type="RefSeq" id="WP_074663638.1">
    <property type="nucleotide sequence ID" value="NZ_FNAU01000017.1"/>
</dbReference>
<dbReference type="Proteomes" id="UP000182744">
    <property type="component" value="Unassembled WGS sequence"/>
</dbReference>
<keyword evidence="4" id="KW-1185">Reference proteome</keyword>
<evidence type="ECO:0000313" key="3">
    <source>
        <dbReference type="EMBL" id="SDE62348.1"/>
    </source>
</evidence>
<accession>A0A1G7EFA1</accession>
<dbReference type="Proteomes" id="UP001273799">
    <property type="component" value="Unassembled WGS sequence"/>
</dbReference>
<gene>
    <name evidence="2" type="ORF">R6G71_06550</name>
    <name evidence="3" type="ORF">SAMN05421878_11716</name>
</gene>
<protein>
    <submittedName>
        <fullName evidence="3">Uncharacterized protein</fullName>
    </submittedName>
</protein>
<dbReference type="AlphaFoldDB" id="A0A1G7EFA1"/>
<evidence type="ECO:0000256" key="1">
    <source>
        <dbReference type="SAM" id="MobiDB-lite"/>
    </source>
</evidence>